<gene>
    <name evidence="4" type="ORF">ROA7450_03741</name>
</gene>
<dbReference type="InterPro" id="IPR009057">
    <property type="entry name" value="Homeodomain-like_sf"/>
</dbReference>
<evidence type="ECO:0000313" key="5">
    <source>
        <dbReference type="Proteomes" id="UP000193061"/>
    </source>
</evidence>
<dbReference type="Proteomes" id="UP000193061">
    <property type="component" value="Unassembled WGS sequence"/>
</dbReference>
<evidence type="ECO:0000259" key="3">
    <source>
        <dbReference type="PROSITE" id="PS50977"/>
    </source>
</evidence>
<reference evidence="4 5" key="1">
    <citation type="submission" date="2017-03" db="EMBL/GenBank/DDBJ databases">
        <authorList>
            <person name="Afonso C.L."/>
            <person name="Miller P.J."/>
            <person name="Scott M.A."/>
            <person name="Spackman E."/>
            <person name="Goraichik I."/>
            <person name="Dimitrov K.M."/>
            <person name="Suarez D.L."/>
            <person name="Swayne D.E."/>
        </authorList>
    </citation>
    <scope>NUCLEOTIDE SEQUENCE [LARGE SCALE GENOMIC DNA]</scope>
    <source>
        <strain evidence="4 5">CECT 7450</strain>
    </source>
</reference>
<sequence>MADTLTTKDILLIQGRRLFWARGYSNVSVREIARAAEVDVALISRYYGSKLKLYEATLVDVPEIDACHFPDAQTLVDRITLIFVTANRDSSEPSPLRLFLMNAQDAEVGEMTRACFQSKWQNPLEQIIGDAGKAAQFSAVMFGFSVAEKSLNLPGIPDHTTPEYEQRFRYLLQSALAGPEI</sequence>
<dbReference type="GO" id="GO:0003677">
    <property type="term" value="F:DNA binding"/>
    <property type="evidence" value="ECO:0007669"/>
    <property type="project" value="UniProtKB-UniRule"/>
</dbReference>
<evidence type="ECO:0000313" key="4">
    <source>
        <dbReference type="EMBL" id="SLN69191.1"/>
    </source>
</evidence>
<dbReference type="SUPFAM" id="SSF46689">
    <property type="entry name" value="Homeodomain-like"/>
    <property type="match status" value="1"/>
</dbReference>
<dbReference type="InterPro" id="IPR001647">
    <property type="entry name" value="HTH_TetR"/>
</dbReference>
<protein>
    <submittedName>
        <fullName evidence="4">Bacterial regulatory proteins, tetR family</fullName>
    </submittedName>
</protein>
<name>A0A1X7A373_9RHOB</name>
<dbReference type="SUPFAM" id="SSF48498">
    <property type="entry name" value="Tetracyclin repressor-like, C-terminal domain"/>
    <property type="match status" value="1"/>
</dbReference>
<feature type="domain" description="HTH tetR-type" evidence="3">
    <location>
        <begin position="5"/>
        <end position="65"/>
    </location>
</feature>
<evidence type="ECO:0000256" key="2">
    <source>
        <dbReference type="PROSITE-ProRule" id="PRU00335"/>
    </source>
</evidence>
<accession>A0A1X7A373</accession>
<dbReference type="PROSITE" id="PS50977">
    <property type="entry name" value="HTH_TETR_2"/>
    <property type="match status" value="1"/>
</dbReference>
<evidence type="ECO:0000256" key="1">
    <source>
        <dbReference type="ARBA" id="ARBA00023125"/>
    </source>
</evidence>
<dbReference type="EMBL" id="FWFX01000015">
    <property type="protein sequence ID" value="SLN69191.1"/>
    <property type="molecule type" value="Genomic_DNA"/>
</dbReference>
<keyword evidence="1 2" id="KW-0238">DNA-binding</keyword>
<proteinExistence type="predicted"/>
<dbReference type="AlphaFoldDB" id="A0A1X7A373"/>
<feature type="DNA-binding region" description="H-T-H motif" evidence="2">
    <location>
        <begin position="28"/>
        <end position="47"/>
    </location>
</feature>
<dbReference type="Gene3D" id="1.10.357.10">
    <property type="entry name" value="Tetracycline Repressor, domain 2"/>
    <property type="match status" value="1"/>
</dbReference>
<dbReference type="Pfam" id="PF00440">
    <property type="entry name" value="TetR_N"/>
    <property type="match status" value="1"/>
</dbReference>
<keyword evidence="5" id="KW-1185">Reference proteome</keyword>
<dbReference type="InterPro" id="IPR036271">
    <property type="entry name" value="Tet_transcr_reg_TetR-rel_C_sf"/>
</dbReference>
<dbReference type="RefSeq" id="WP_085807402.1">
    <property type="nucleotide sequence ID" value="NZ_FWFX01000015.1"/>
</dbReference>
<dbReference type="OrthoDB" id="9779746at2"/>
<organism evidence="4 5">
    <name type="scientific">Roseovarius albus</name>
    <dbReference type="NCBI Taxonomy" id="1247867"/>
    <lineage>
        <taxon>Bacteria</taxon>
        <taxon>Pseudomonadati</taxon>
        <taxon>Pseudomonadota</taxon>
        <taxon>Alphaproteobacteria</taxon>
        <taxon>Rhodobacterales</taxon>
        <taxon>Roseobacteraceae</taxon>
        <taxon>Roseovarius</taxon>
    </lineage>
</organism>